<dbReference type="PaxDb" id="4097-A0A1S4BXJ0"/>
<organism evidence="1">
    <name type="scientific">Nicotiana tabacum</name>
    <name type="common">Common tobacco</name>
    <dbReference type="NCBI Taxonomy" id="4097"/>
    <lineage>
        <taxon>Eukaryota</taxon>
        <taxon>Viridiplantae</taxon>
        <taxon>Streptophyta</taxon>
        <taxon>Embryophyta</taxon>
        <taxon>Tracheophyta</taxon>
        <taxon>Spermatophyta</taxon>
        <taxon>Magnoliopsida</taxon>
        <taxon>eudicotyledons</taxon>
        <taxon>Gunneridae</taxon>
        <taxon>Pentapetalae</taxon>
        <taxon>asterids</taxon>
        <taxon>lamiids</taxon>
        <taxon>Solanales</taxon>
        <taxon>Solanaceae</taxon>
        <taxon>Nicotianoideae</taxon>
        <taxon>Nicotianeae</taxon>
        <taxon>Nicotiana</taxon>
    </lineage>
</organism>
<name>A0A1S4BXJ0_TOBAC</name>
<dbReference type="KEGG" id="nta:107812945"/>
<gene>
    <name evidence="1" type="primary">LOC107812945</name>
</gene>
<dbReference type="AlphaFoldDB" id="A0A1S4BXJ0"/>
<dbReference type="STRING" id="4097.A0A1S4BXJ0"/>
<protein>
    <submittedName>
        <fullName evidence="1">Uncharacterized mitochondrial protein AtMg00810-like</fullName>
    </submittedName>
</protein>
<dbReference type="PANTHER" id="PTHR11439:SF488">
    <property type="entry name" value="REVERSE TRANSCRIPTASE TY1_COPIA-TYPE DOMAIN-CONTAINING PROTEIN"/>
    <property type="match status" value="1"/>
</dbReference>
<dbReference type="OrthoDB" id="1165331at2759"/>
<proteinExistence type="predicted"/>
<evidence type="ECO:0000313" key="1">
    <source>
        <dbReference type="RefSeq" id="XP_016493621.1"/>
    </source>
</evidence>
<dbReference type="CDD" id="cd09272">
    <property type="entry name" value="RNase_HI_RT_Ty1"/>
    <property type="match status" value="1"/>
</dbReference>
<accession>A0A1S4BXJ0</accession>
<sequence length="208" mass="23169">MKDLGELKYFLGIEFARSADEIIMHKRKYVLEIISELRLGAAKPVATPLEVNAKLTTKEYDDHLGTSSNVQPKRSHMDATLRVVKYVKNHPGQGILMSNKTTGTLEAFCDADWVACQHSRTSVTSFLIKLGGSLVSWKSKKQTTISRCFTEAEYRSLAVTIAKLVFLVGLIKEIGVDVQLPVNIHCYSKAAIQISANPDFKNEQNILI</sequence>
<dbReference type="PANTHER" id="PTHR11439">
    <property type="entry name" value="GAG-POL-RELATED RETROTRANSPOSON"/>
    <property type="match status" value="1"/>
</dbReference>
<reference evidence="1" key="1">
    <citation type="submission" date="2025-08" db="UniProtKB">
        <authorList>
            <consortium name="RefSeq"/>
        </authorList>
    </citation>
    <scope>IDENTIFICATION</scope>
</reference>
<dbReference type="RefSeq" id="XP_016493621.1">
    <property type="nucleotide sequence ID" value="XM_016638135.1"/>
</dbReference>